<feature type="transmembrane region" description="Helical" evidence="4">
    <location>
        <begin position="158"/>
        <end position="178"/>
    </location>
</feature>
<evidence type="ECO:0000313" key="6">
    <source>
        <dbReference type="Proteomes" id="UP000185596"/>
    </source>
</evidence>
<dbReference type="EMBL" id="MSIE01000029">
    <property type="protein sequence ID" value="OLF16473.1"/>
    <property type="molecule type" value="Genomic_DNA"/>
</dbReference>
<keyword evidence="4" id="KW-1133">Transmembrane helix</keyword>
<feature type="compositionally biased region" description="Basic and acidic residues" evidence="3">
    <location>
        <begin position="89"/>
        <end position="100"/>
    </location>
</feature>
<comment type="caution">
    <text evidence="5">The sequence shown here is derived from an EMBL/GenBank/DDBJ whole genome shotgun (WGS) entry which is preliminary data.</text>
</comment>
<organism evidence="5 6">
    <name type="scientific">Actinophytocola xanthii</name>
    <dbReference type="NCBI Taxonomy" id="1912961"/>
    <lineage>
        <taxon>Bacteria</taxon>
        <taxon>Bacillati</taxon>
        <taxon>Actinomycetota</taxon>
        <taxon>Actinomycetes</taxon>
        <taxon>Pseudonocardiales</taxon>
        <taxon>Pseudonocardiaceae</taxon>
    </lineage>
</organism>
<feature type="compositionally biased region" description="Acidic residues" evidence="3">
    <location>
        <begin position="37"/>
        <end position="46"/>
    </location>
</feature>
<evidence type="ECO:0008006" key="7">
    <source>
        <dbReference type="Google" id="ProtNLM"/>
    </source>
</evidence>
<reference evidence="5 6" key="1">
    <citation type="submission" date="2016-12" db="EMBL/GenBank/DDBJ databases">
        <title>The draft genome sequence of Actinophytocola sp. 11-183.</title>
        <authorList>
            <person name="Wang W."/>
            <person name="Yuan L."/>
        </authorList>
    </citation>
    <scope>NUCLEOTIDE SEQUENCE [LARGE SCALE GENOMIC DNA]</scope>
    <source>
        <strain evidence="5 6">11-183</strain>
    </source>
</reference>
<name>A0A1Q8CQ40_9PSEU</name>
<gene>
    <name evidence="5" type="ORF">BU204_16645</name>
</gene>
<dbReference type="AlphaFoldDB" id="A0A1Q8CQ40"/>
<dbReference type="STRING" id="1912961.BU204_16645"/>
<comment type="subcellular location">
    <subcellularLocation>
        <location evidence="1">Membrane</location>
    </subcellularLocation>
</comment>
<evidence type="ECO:0000256" key="3">
    <source>
        <dbReference type="SAM" id="MobiDB-lite"/>
    </source>
</evidence>
<dbReference type="PANTHER" id="PTHR37042">
    <property type="entry name" value="OUTER MEMBRANE PROTEIN RV1973"/>
    <property type="match status" value="1"/>
</dbReference>
<dbReference type="Proteomes" id="UP000185596">
    <property type="component" value="Unassembled WGS sequence"/>
</dbReference>
<keyword evidence="6" id="KW-1185">Reference proteome</keyword>
<dbReference type="PANTHER" id="PTHR37042:SF4">
    <property type="entry name" value="OUTER MEMBRANE PROTEIN RV1973"/>
    <property type="match status" value="1"/>
</dbReference>
<evidence type="ECO:0000256" key="4">
    <source>
        <dbReference type="SAM" id="Phobius"/>
    </source>
</evidence>
<sequence>MSLPAPRDRRPRPVPTLPPPRRSAGDQEMPEPRPGEADDTAGDTADDTVAAGAPSQGWTEQTADVDLGTGPEPTTEPADAATRAGTEPTTDKVTTDKPTTDTEPGTAETQTAPKPSRPAGKRRTAGTARPEDLSAAEAEAALAPLPTSTTPRRRANRLAVAGVLALVAVVLVGLAVWFRGEANALASGDANTALTDPATTSEVIGQLTSAVEDTFSYNYTDLASTERAVDAVLTGKARCEYDQLFGQVQELAPKQKIIMATAVRSIALVRLDGDRAEALVFIDQSSTRVDTNKSVAGEAQFGVLAHREDNRWKITEFNMFDQQLLTGQPAPKC</sequence>
<keyword evidence="4" id="KW-0812">Transmembrane</keyword>
<evidence type="ECO:0000256" key="1">
    <source>
        <dbReference type="ARBA" id="ARBA00004370"/>
    </source>
</evidence>
<accession>A0A1Q8CQ40</accession>
<dbReference type="GO" id="GO:0016020">
    <property type="term" value="C:membrane"/>
    <property type="evidence" value="ECO:0007669"/>
    <property type="project" value="UniProtKB-SubCell"/>
</dbReference>
<evidence type="ECO:0000256" key="2">
    <source>
        <dbReference type="ARBA" id="ARBA00023136"/>
    </source>
</evidence>
<proteinExistence type="predicted"/>
<keyword evidence="2 4" id="KW-0472">Membrane</keyword>
<protein>
    <recommendedName>
        <fullName evidence="7">SnoaL-like domain-containing protein</fullName>
    </recommendedName>
</protein>
<feature type="region of interest" description="Disordered" evidence="3">
    <location>
        <begin position="1"/>
        <end position="134"/>
    </location>
</feature>
<evidence type="ECO:0000313" key="5">
    <source>
        <dbReference type="EMBL" id="OLF16473.1"/>
    </source>
</evidence>